<dbReference type="EMBL" id="JAAGMN010000828">
    <property type="protein sequence ID" value="NEE06327.1"/>
    <property type="molecule type" value="Genomic_DNA"/>
</dbReference>
<dbReference type="InterPro" id="IPR011989">
    <property type="entry name" value="ARM-like"/>
</dbReference>
<evidence type="ECO:0008006" key="2">
    <source>
        <dbReference type="Google" id="ProtNLM"/>
    </source>
</evidence>
<accession>A0A6G3WLK4</accession>
<dbReference type="InterPro" id="IPR021133">
    <property type="entry name" value="HEAT_type_2"/>
</dbReference>
<dbReference type="PROSITE" id="PS50077">
    <property type="entry name" value="HEAT_REPEAT"/>
    <property type="match status" value="1"/>
</dbReference>
<gene>
    <name evidence="1" type="ORF">G3M58_07740</name>
</gene>
<sequence length="655" mass="69004">MWEGLDEVDWAGLEHNYGSARDVPDLLRRCARRPADEAEAAADDLLNLLFHQGGWICPAVPPALPFLLRLVAHPDVPCRRTVLDLVAVLAAEAARVPARGKDPGWDAAWERALPGVLALLGDPDPRIRGGAADVITDCGSPGEAVLPALLECWRTEDDLAARLDLVLALGRSVLREPAGARAADALALLRGLVCHPEPQLRLAAVHALAEGDRDLPARHSDLLLEAVRDPSVEVWRHTSSVENGTWAVQHRTVALLPSPASTFVRALLAGHPDPEHRIGALAQAGELLHTWRSPAGELLPDLVDRLDDPVPEVRYRAAALLACLGSSAADRADTIAGVLGDDSARPTRSGETVADAAVWALARMNDPRCLPGLIERVAGAPSGFATAAAIGGDFYRPTLPALHEVLIPLQDHAGALLPAVCDRLGTTTDPGVLRGLTDVLGAWGPAAAPAASHLTGLLEDDRTWAPAATALARIGIEDPVARDLLRPRTGAGGADAELAAWAAWRLGGEPGPALAVLGPAATEDDCPNRALRRLADLGPHAAGHADRLLRLTRSADLWTSVRAAHALWSVTGDTADAVEPLLAAVRPLADGTYLPAMLPAVRCLTSMGGAADRAAELLRDVPARDERLRFGGGWHSFVTDESIREAVDELLAAAS</sequence>
<dbReference type="Gene3D" id="1.25.10.10">
    <property type="entry name" value="Leucine-rich Repeat Variant"/>
    <property type="match status" value="2"/>
</dbReference>
<protein>
    <recommendedName>
        <fullName evidence="2">HEAT repeat domain-containing protein</fullName>
    </recommendedName>
</protein>
<dbReference type="AlphaFoldDB" id="A0A6G3WLK4"/>
<proteinExistence type="predicted"/>
<comment type="caution">
    <text evidence="1">The sequence shown here is derived from an EMBL/GenBank/DDBJ whole genome shotgun (WGS) entry which is preliminary data.</text>
</comment>
<organism evidence="1">
    <name type="scientific">Streptomyces sp. SID7499</name>
    <dbReference type="NCBI Taxonomy" id="2706086"/>
    <lineage>
        <taxon>Bacteria</taxon>
        <taxon>Bacillati</taxon>
        <taxon>Actinomycetota</taxon>
        <taxon>Actinomycetes</taxon>
        <taxon>Kitasatosporales</taxon>
        <taxon>Streptomycetaceae</taxon>
        <taxon>Streptomyces</taxon>
    </lineage>
</organism>
<name>A0A6G3WLK4_9ACTN</name>
<evidence type="ECO:0000313" key="1">
    <source>
        <dbReference type="EMBL" id="NEE06327.1"/>
    </source>
</evidence>
<dbReference type="InterPro" id="IPR016024">
    <property type="entry name" value="ARM-type_fold"/>
</dbReference>
<dbReference type="SUPFAM" id="SSF48371">
    <property type="entry name" value="ARM repeat"/>
    <property type="match status" value="1"/>
</dbReference>
<reference evidence="1" key="1">
    <citation type="submission" date="2020-01" db="EMBL/GenBank/DDBJ databases">
        <title>Insect and environment-associated Actinomycetes.</title>
        <authorList>
            <person name="Currrie C."/>
            <person name="Chevrette M."/>
            <person name="Carlson C."/>
            <person name="Stubbendieck R."/>
            <person name="Wendt-Pienkowski E."/>
        </authorList>
    </citation>
    <scope>NUCLEOTIDE SEQUENCE</scope>
    <source>
        <strain evidence="1">SID7499</strain>
    </source>
</reference>